<dbReference type="Proteomes" id="UP000249464">
    <property type="component" value="Unassembled WGS sequence"/>
</dbReference>
<dbReference type="InterPro" id="IPR008978">
    <property type="entry name" value="HSP20-like_chaperone"/>
</dbReference>
<comment type="similarity">
    <text evidence="1">Belongs to the p23/wos2 family.</text>
</comment>
<evidence type="ECO:0000313" key="5">
    <source>
        <dbReference type="Proteomes" id="UP000249464"/>
    </source>
</evidence>
<dbReference type="InterPro" id="IPR045250">
    <property type="entry name" value="p23-like"/>
</dbReference>
<dbReference type="STRING" id="796604.A0A2X0MJ26"/>
<dbReference type="SUPFAM" id="SSF49764">
    <property type="entry name" value="HSP20-like chaperones"/>
    <property type="match status" value="1"/>
</dbReference>
<dbReference type="AlphaFoldDB" id="A0A2X0MJ26"/>
<protein>
    <submittedName>
        <fullName evidence="4">BQ5605_C035g11405 protein</fullName>
    </submittedName>
</protein>
<dbReference type="PANTHER" id="PTHR22932">
    <property type="entry name" value="TELOMERASE-BINDING PROTEIN P23 HSP90 CO-CHAPERONE"/>
    <property type="match status" value="1"/>
</dbReference>
<proteinExistence type="inferred from homology"/>
<evidence type="ECO:0000259" key="3">
    <source>
        <dbReference type="PROSITE" id="PS51203"/>
    </source>
</evidence>
<feature type="region of interest" description="Disordered" evidence="2">
    <location>
        <begin position="261"/>
        <end position="281"/>
    </location>
</feature>
<name>A0A2X0MJ26_9BASI</name>
<dbReference type="Gene3D" id="2.60.40.790">
    <property type="match status" value="1"/>
</dbReference>
<evidence type="ECO:0000256" key="2">
    <source>
        <dbReference type="SAM" id="MobiDB-lite"/>
    </source>
</evidence>
<feature type="compositionally biased region" description="Acidic residues" evidence="2">
    <location>
        <begin position="339"/>
        <end position="356"/>
    </location>
</feature>
<dbReference type="CDD" id="cd06465">
    <property type="entry name" value="p23_hB-ind1_like"/>
    <property type="match status" value="1"/>
</dbReference>
<sequence length="356" mass="38724">MSEKLRPPTCRRATVRPRWEGAKGNCSTGQLTDGMIRGMTWSGVIDLRESARVTAREARVGRRWANSLSPSSHSNLFDPIPSTSHQHNTMSSTSYPEVLHLECLFCRRGPTTELDRTSEKESLPSAFGAVATFLCHLEWVIVHGTDHREHESEKNIVYLTIAVPELDPSYELSIEGQHIKFSGRSTPPKGTNTASTVAAKTFAFELELFAEVEELKRTLNGKNLSLVLRKKVAQEEFWPRLTKEKQKLNYLKTDFSKWVDEDEQDPAEEVEAADPMAGMGGMGGAGGAPDFASMMGGMGGMGGAGGEMDFEKMLAQMKAQGMGGLGGEEGGDDAAALDAPEEDSSDDDGPPPLEEA</sequence>
<accession>A0A2X0MJ26</accession>
<evidence type="ECO:0000256" key="1">
    <source>
        <dbReference type="ARBA" id="ARBA00025733"/>
    </source>
</evidence>
<reference evidence="4 5" key="1">
    <citation type="submission" date="2016-11" db="EMBL/GenBank/DDBJ databases">
        <authorList>
            <person name="Jaros S."/>
            <person name="Januszkiewicz K."/>
            <person name="Wedrychowicz H."/>
        </authorList>
    </citation>
    <scope>NUCLEOTIDE SEQUENCE [LARGE SCALE GENOMIC DNA]</scope>
</reference>
<feature type="domain" description="CS" evidence="3">
    <location>
        <begin position="142"/>
        <end position="242"/>
    </location>
</feature>
<dbReference type="GO" id="GO:0051131">
    <property type="term" value="P:chaperone-mediated protein complex assembly"/>
    <property type="evidence" value="ECO:0007669"/>
    <property type="project" value="TreeGrafter"/>
</dbReference>
<organism evidence="4 5">
    <name type="scientific">Microbotryum silenes-dioicae</name>
    <dbReference type="NCBI Taxonomy" id="796604"/>
    <lineage>
        <taxon>Eukaryota</taxon>
        <taxon>Fungi</taxon>
        <taxon>Dikarya</taxon>
        <taxon>Basidiomycota</taxon>
        <taxon>Pucciniomycotina</taxon>
        <taxon>Microbotryomycetes</taxon>
        <taxon>Microbotryales</taxon>
        <taxon>Microbotryaceae</taxon>
        <taxon>Microbotryum</taxon>
    </lineage>
</organism>
<gene>
    <name evidence="4" type="primary">BQ5605_C035g11405</name>
    <name evidence="4" type="ORF">BQ5605_C035G11405</name>
</gene>
<dbReference type="GO" id="GO:0051087">
    <property type="term" value="F:protein-folding chaperone binding"/>
    <property type="evidence" value="ECO:0007669"/>
    <property type="project" value="TreeGrafter"/>
</dbReference>
<dbReference type="GO" id="GO:0005829">
    <property type="term" value="C:cytosol"/>
    <property type="evidence" value="ECO:0007669"/>
    <property type="project" value="TreeGrafter"/>
</dbReference>
<dbReference type="GO" id="GO:0005634">
    <property type="term" value="C:nucleus"/>
    <property type="evidence" value="ECO:0007669"/>
    <property type="project" value="TreeGrafter"/>
</dbReference>
<dbReference type="GO" id="GO:0006457">
    <property type="term" value="P:protein folding"/>
    <property type="evidence" value="ECO:0007669"/>
    <property type="project" value="TreeGrafter"/>
</dbReference>
<dbReference type="PANTHER" id="PTHR22932:SF1">
    <property type="entry name" value="CO-CHAPERONE PROTEIN DAF-41"/>
    <property type="match status" value="1"/>
</dbReference>
<dbReference type="EMBL" id="FQNC01000064">
    <property type="protein sequence ID" value="SGY97456.1"/>
    <property type="molecule type" value="Genomic_DNA"/>
</dbReference>
<feature type="compositionally biased region" description="Acidic residues" evidence="2">
    <location>
        <begin position="261"/>
        <end position="272"/>
    </location>
</feature>
<dbReference type="InterPro" id="IPR007052">
    <property type="entry name" value="CS_dom"/>
</dbReference>
<keyword evidence="5" id="KW-1185">Reference proteome</keyword>
<evidence type="ECO:0000313" key="4">
    <source>
        <dbReference type="EMBL" id="SGY97456.1"/>
    </source>
</evidence>
<dbReference type="GO" id="GO:0051879">
    <property type="term" value="F:Hsp90 protein binding"/>
    <property type="evidence" value="ECO:0007669"/>
    <property type="project" value="InterPro"/>
</dbReference>
<feature type="region of interest" description="Disordered" evidence="2">
    <location>
        <begin position="319"/>
        <end position="356"/>
    </location>
</feature>
<dbReference type="PROSITE" id="PS51203">
    <property type="entry name" value="CS"/>
    <property type="match status" value="1"/>
</dbReference>